<feature type="compositionally biased region" description="Low complexity" evidence="1">
    <location>
        <begin position="167"/>
        <end position="186"/>
    </location>
</feature>
<feature type="compositionally biased region" description="Basic and acidic residues" evidence="1">
    <location>
        <begin position="551"/>
        <end position="560"/>
    </location>
</feature>
<sequence>MRKPGRRKTDKQIWDGNIQRVFHLRQIPITPSLVLPCIGHKRTGIQEWLGSVEQGSCVKSSAIGSPSKWPDFDESSGVKFPAPGSDTRVSIDLKSEDHAPHDATPGCSLTCNTHANAAGSSLLLSSSSWLNPLLGHPLYSIIVQAWAKFWSEDPVDQDGSTGNTQQSATPAPSGSASDSGSSKRPSQGSKRKRKSDEKDGTGDSKRTRPDSDNGSPTGDSKNVLACHFYKMNPRQHLECLQRGFHNISALGQHLGKQHKLGPIHCGNCWTSFTSDGELRAHLPLCKPTGGIAVDHLPDVPKTRQDPSWKWYWIWRKLFPNFTPPDTPYTDGPEYQLIQQFVDFFSDRYAPNIASQLGSEPSLTSVVEVLRAAAREWASTPAHTLNFRPLPTPPTTISEDETRTSPAALQGLSENTNTYGNSQPTESLANGSDEGIAPSILLDNENLLNMGHRPTESLAEGFQVPTVRTDEINTANNATTYTVLDSRTGMIAARSEEENTSAWSPEQAFVEEPSNEIPSEDWIYAGGLTEEEDWMQEMNYENLGLLPPSSSKDMDEPGEHLEDSDDEDQPLMY</sequence>
<evidence type="ECO:0000256" key="1">
    <source>
        <dbReference type="SAM" id="MobiDB-lite"/>
    </source>
</evidence>
<evidence type="ECO:0008006" key="4">
    <source>
        <dbReference type="Google" id="ProtNLM"/>
    </source>
</evidence>
<evidence type="ECO:0000313" key="3">
    <source>
        <dbReference type="Proteomes" id="UP000030651"/>
    </source>
</evidence>
<dbReference type="EMBL" id="KI912116">
    <property type="protein sequence ID" value="ETS77031.1"/>
    <property type="molecule type" value="Genomic_DNA"/>
</dbReference>
<reference evidence="3" key="1">
    <citation type="journal article" date="2015" name="BMC Genomics">
        <title>Genomic and transcriptomic analysis of the endophytic fungus Pestalotiopsis fici reveals its lifestyle and high potential for synthesis of natural products.</title>
        <authorList>
            <person name="Wang X."/>
            <person name="Zhang X."/>
            <person name="Liu L."/>
            <person name="Xiang M."/>
            <person name="Wang W."/>
            <person name="Sun X."/>
            <person name="Che Y."/>
            <person name="Guo L."/>
            <person name="Liu G."/>
            <person name="Guo L."/>
            <person name="Wang C."/>
            <person name="Yin W.B."/>
            <person name="Stadler M."/>
            <person name="Zhang X."/>
            <person name="Liu X."/>
        </authorList>
    </citation>
    <scope>NUCLEOTIDE SEQUENCE [LARGE SCALE GENOMIC DNA]</scope>
    <source>
        <strain evidence="3">W106-1 / CGMCC3.15140</strain>
    </source>
</reference>
<dbReference type="InParanoid" id="W3WW00"/>
<protein>
    <recommendedName>
        <fullName evidence="4">C2H2-type domain-containing protein</fullName>
    </recommendedName>
</protein>
<keyword evidence="3" id="KW-1185">Reference proteome</keyword>
<dbReference type="Proteomes" id="UP000030651">
    <property type="component" value="Unassembled WGS sequence"/>
</dbReference>
<feature type="region of interest" description="Disordered" evidence="1">
    <location>
        <begin position="538"/>
        <end position="572"/>
    </location>
</feature>
<dbReference type="PANTHER" id="PTHR38166">
    <property type="entry name" value="C2H2-TYPE DOMAIN-CONTAINING PROTEIN-RELATED"/>
    <property type="match status" value="1"/>
</dbReference>
<evidence type="ECO:0000313" key="2">
    <source>
        <dbReference type="EMBL" id="ETS77031.1"/>
    </source>
</evidence>
<feature type="region of interest" description="Disordered" evidence="1">
    <location>
        <begin position="410"/>
        <end position="436"/>
    </location>
</feature>
<feature type="compositionally biased region" description="Basic and acidic residues" evidence="1">
    <location>
        <begin position="194"/>
        <end position="211"/>
    </location>
</feature>
<gene>
    <name evidence="2" type="ORF">PFICI_10905</name>
</gene>
<dbReference type="GeneID" id="19275918"/>
<organism evidence="2 3">
    <name type="scientific">Pestalotiopsis fici (strain W106-1 / CGMCC3.15140)</name>
    <dbReference type="NCBI Taxonomy" id="1229662"/>
    <lineage>
        <taxon>Eukaryota</taxon>
        <taxon>Fungi</taxon>
        <taxon>Dikarya</taxon>
        <taxon>Ascomycota</taxon>
        <taxon>Pezizomycotina</taxon>
        <taxon>Sordariomycetes</taxon>
        <taxon>Xylariomycetidae</taxon>
        <taxon>Amphisphaeriales</taxon>
        <taxon>Sporocadaceae</taxon>
        <taxon>Pestalotiopsis</taxon>
    </lineage>
</organism>
<dbReference type="AlphaFoldDB" id="W3WW00"/>
<feature type="compositionally biased region" description="Polar residues" evidence="1">
    <location>
        <begin position="410"/>
        <end position="429"/>
    </location>
</feature>
<accession>W3WW00</accession>
<dbReference type="RefSeq" id="XP_007837677.1">
    <property type="nucleotide sequence ID" value="XM_007839486.1"/>
</dbReference>
<proteinExistence type="predicted"/>
<feature type="compositionally biased region" description="Acidic residues" evidence="1">
    <location>
        <begin position="561"/>
        <end position="572"/>
    </location>
</feature>
<feature type="region of interest" description="Disordered" evidence="1">
    <location>
        <begin position="62"/>
        <end position="87"/>
    </location>
</feature>
<name>W3WW00_PESFW</name>
<feature type="region of interest" description="Disordered" evidence="1">
    <location>
        <begin position="154"/>
        <end position="219"/>
    </location>
</feature>
<dbReference type="OrthoDB" id="4772970at2759"/>
<dbReference type="HOGENOM" id="CLU_476589_0_0_1"/>
<dbReference type="KEGG" id="pfy:PFICI_10905"/>
<dbReference type="PANTHER" id="PTHR38166:SF1">
    <property type="entry name" value="C2H2-TYPE DOMAIN-CONTAINING PROTEIN"/>
    <property type="match status" value="1"/>
</dbReference>